<dbReference type="STRING" id="885580.ENSFDAP00000011792"/>
<reference evidence="6 7" key="1">
    <citation type="submission" date="2013-11" db="EMBL/GenBank/DDBJ databases">
        <title>The Damaraland mole rat (Fukomys damarensis) genome and evolution of African mole rats.</title>
        <authorList>
            <person name="Gladyshev V.N."/>
            <person name="Fang X."/>
        </authorList>
    </citation>
    <scope>NUCLEOTIDE SEQUENCE [LARGE SCALE GENOMIC DNA]</scope>
    <source>
        <tissue evidence="6">Liver</tissue>
    </source>
</reference>
<dbReference type="InterPro" id="IPR008532">
    <property type="entry name" value="NFACT_RNA-bd"/>
</dbReference>
<evidence type="ECO:0000256" key="2">
    <source>
        <dbReference type="ARBA" id="ARBA00016700"/>
    </source>
</evidence>
<dbReference type="EMBL" id="KN120636">
    <property type="protein sequence ID" value="KFO38083.1"/>
    <property type="molecule type" value="Genomic_DNA"/>
</dbReference>
<dbReference type="eggNOG" id="KOG3272">
    <property type="taxonomic scope" value="Eukaryota"/>
</dbReference>
<keyword evidence="7" id="KW-1185">Reference proteome</keyword>
<evidence type="ECO:0000313" key="6">
    <source>
        <dbReference type="EMBL" id="KFO38083.1"/>
    </source>
</evidence>
<feature type="region of interest" description="Disordered" evidence="4">
    <location>
        <begin position="144"/>
        <end position="206"/>
    </location>
</feature>
<proteinExistence type="inferred from homology"/>
<evidence type="ECO:0000259" key="5">
    <source>
        <dbReference type="Pfam" id="PF05670"/>
    </source>
</evidence>
<evidence type="ECO:0000256" key="3">
    <source>
        <dbReference type="ARBA" id="ARBA00024214"/>
    </source>
</evidence>
<gene>
    <name evidence="6" type="ORF">H920_00478</name>
</gene>
<comment type="similarity">
    <text evidence="1">Belongs to the CCDC25 family.</text>
</comment>
<dbReference type="InterPro" id="IPR039730">
    <property type="entry name" value="Jlp2/Ccd25"/>
</dbReference>
<dbReference type="AlphaFoldDB" id="A0A091E5S7"/>
<evidence type="ECO:0000256" key="1">
    <source>
        <dbReference type="ARBA" id="ARBA00008998"/>
    </source>
</evidence>
<dbReference type="PANTHER" id="PTHR13049:SF2">
    <property type="entry name" value="COILED-COIL DOMAIN-CONTAINING PROTEIN 25"/>
    <property type="match status" value="1"/>
</dbReference>
<name>A0A091E5S7_FUKDA</name>
<dbReference type="Pfam" id="PF05670">
    <property type="entry name" value="NFACT-R_1"/>
    <property type="match status" value="1"/>
</dbReference>
<dbReference type="Proteomes" id="UP000028990">
    <property type="component" value="Unassembled WGS sequence"/>
</dbReference>
<accession>A0A091E5S7</accession>
<feature type="compositionally biased region" description="Basic and acidic residues" evidence="4">
    <location>
        <begin position="144"/>
        <end position="184"/>
    </location>
</feature>
<evidence type="ECO:0000313" key="7">
    <source>
        <dbReference type="Proteomes" id="UP000028990"/>
    </source>
</evidence>
<comment type="subunit">
    <text evidence="3">Interacts (via cytoplasmic region) with ILK.</text>
</comment>
<evidence type="ECO:0000256" key="4">
    <source>
        <dbReference type="SAM" id="MobiDB-lite"/>
    </source>
</evidence>
<dbReference type="PANTHER" id="PTHR13049">
    <property type="entry name" value="DUF814-RELATED"/>
    <property type="match status" value="1"/>
</dbReference>
<protein>
    <recommendedName>
        <fullName evidence="2">Coiled-coil domain-containing protein 25</fullName>
    </recommendedName>
</protein>
<sequence length="418" mass="47853">MVFYFTSSSVNSSTYTIYMGKDKYENEDLIKYGWPEDIWFHVDKISSAHVYLRLHKGEKIEDIPKEVLVDCAQLVKANSIQGCKMNNVSVVYTPWSNLKKTADMDVGQIGFHRQKDVKIVTVEKKVNEILNRLEKTKLERFPDLAAEKEGRDREERNEKKAQIQEMKRREKEEMKKKKEMDELRSYSSLMKAENMSSNQRLSGKRGAHVSLSPVTISNSTSVKMVTISSQCTRALRELLLNMAEEEPGVHIFGTHLSSKLSTLVMVTGSALQPHEIGNCSLPLACADLAPLTQGFLQGVGNQRGERTAHFRNPCRFLQFSNLQQHLIKPIHQHETETEVVLEFAQTAGRARDLLHMTQREEERSEVNPAVVDYETHESTPKLAKLLKLLLWAQNELDQKKVNYPRVTELSKDVIQEPK</sequence>
<feature type="domain" description="NFACT RNA-binding" evidence="5">
    <location>
        <begin position="1"/>
        <end position="112"/>
    </location>
</feature>
<organism evidence="6 7">
    <name type="scientific">Fukomys damarensis</name>
    <name type="common">Damaraland mole rat</name>
    <name type="synonym">Cryptomys damarensis</name>
    <dbReference type="NCBI Taxonomy" id="885580"/>
    <lineage>
        <taxon>Eukaryota</taxon>
        <taxon>Metazoa</taxon>
        <taxon>Chordata</taxon>
        <taxon>Craniata</taxon>
        <taxon>Vertebrata</taxon>
        <taxon>Euteleostomi</taxon>
        <taxon>Mammalia</taxon>
        <taxon>Eutheria</taxon>
        <taxon>Euarchontoglires</taxon>
        <taxon>Glires</taxon>
        <taxon>Rodentia</taxon>
        <taxon>Hystricomorpha</taxon>
        <taxon>Bathyergidae</taxon>
        <taxon>Fukomys</taxon>
    </lineage>
</organism>